<feature type="region of interest" description="Disordered" evidence="11">
    <location>
        <begin position="86"/>
        <end position="112"/>
    </location>
</feature>
<comment type="similarity">
    <text evidence="10">Belongs to the XPG/RAD2 endonuclease family. GEN subfamily.</text>
</comment>
<evidence type="ECO:0000256" key="7">
    <source>
        <dbReference type="ARBA" id="ARBA00022842"/>
    </source>
</evidence>
<dbReference type="InterPro" id="IPR008918">
    <property type="entry name" value="HhH2"/>
</dbReference>
<protein>
    <recommendedName>
        <fullName evidence="15">Flap endonuclease GEN-like 1</fullName>
    </recommendedName>
</protein>
<evidence type="ECO:0000259" key="13">
    <source>
        <dbReference type="SMART" id="SM00485"/>
    </source>
</evidence>
<dbReference type="SUPFAM" id="SSF47807">
    <property type="entry name" value="5' to 3' exonuclease, C-terminal subdomain"/>
    <property type="match status" value="1"/>
</dbReference>
<feature type="compositionally biased region" description="Basic residues" evidence="11">
    <location>
        <begin position="490"/>
        <end position="504"/>
    </location>
</feature>
<dbReference type="PANTHER" id="PTHR11081">
    <property type="entry name" value="FLAP ENDONUCLEASE FAMILY MEMBER"/>
    <property type="match status" value="1"/>
</dbReference>
<evidence type="ECO:0000256" key="10">
    <source>
        <dbReference type="ARBA" id="ARBA00038112"/>
    </source>
</evidence>
<feature type="domain" description="XPG N-terminal" evidence="13">
    <location>
        <begin position="1"/>
        <end position="95"/>
    </location>
</feature>
<keyword evidence="5" id="KW-0227">DNA damage</keyword>
<feature type="compositionally biased region" description="Polar residues" evidence="11">
    <location>
        <begin position="811"/>
        <end position="832"/>
    </location>
</feature>
<feature type="compositionally biased region" description="Polar residues" evidence="11">
    <location>
        <begin position="853"/>
        <end position="879"/>
    </location>
</feature>
<dbReference type="InterPro" id="IPR006084">
    <property type="entry name" value="XPG/Rad2"/>
</dbReference>
<keyword evidence="2" id="KW-0540">Nuclease</keyword>
<organism evidence="14">
    <name type="scientific">Timema poppense</name>
    <name type="common">Walking stick</name>
    <dbReference type="NCBI Taxonomy" id="170557"/>
    <lineage>
        <taxon>Eukaryota</taxon>
        <taxon>Metazoa</taxon>
        <taxon>Ecdysozoa</taxon>
        <taxon>Arthropoda</taxon>
        <taxon>Hexapoda</taxon>
        <taxon>Insecta</taxon>
        <taxon>Pterygota</taxon>
        <taxon>Neoptera</taxon>
        <taxon>Polyneoptera</taxon>
        <taxon>Phasmatodea</taxon>
        <taxon>Timematodea</taxon>
        <taxon>Timematoidea</taxon>
        <taxon>Timematidae</taxon>
        <taxon>Timema</taxon>
    </lineage>
</organism>
<reference evidence="14" key="1">
    <citation type="submission" date="2020-11" db="EMBL/GenBank/DDBJ databases">
        <authorList>
            <person name="Tran Van P."/>
        </authorList>
    </citation>
    <scope>NUCLEOTIDE SEQUENCE</scope>
</reference>
<dbReference type="GO" id="GO:0008821">
    <property type="term" value="F:crossover junction DNA endonuclease activity"/>
    <property type="evidence" value="ECO:0007669"/>
    <property type="project" value="UniProtKB-ARBA"/>
</dbReference>
<evidence type="ECO:0000256" key="5">
    <source>
        <dbReference type="ARBA" id="ARBA00022763"/>
    </source>
</evidence>
<keyword evidence="4" id="KW-0255">Endonuclease</keyword>
<comment type="cofactor">
    <cofactor evidence="1">
        <name>Mg(2+)</name>
        <dbReference type="ChEBI" id="CHEBI:18420"/>
    </cofactor>
</comment>
<feature type="region of interest" description="Disordered" evidence="11">
    <location>
        <begin position="489"/>
        <end position="526"/>
    </location>
</feature>
<keyword evidence="8" id="KW-0234">DNA repair</keyword>
<dbReference type="SUPFAM" id="SSF88723">
    <property type="entry name" value="PIN domain-like"/>
    <property type="match status" value="1"/>
</dbReference>
<evidence type="ECO:0000256" key="1">
    <source>
        <dbReference type="ARBA" id="ARBA00001946"/>
    </source>
</evidence>
<dbReference type="SMART" id="SM00279">
    <property type="entry name" value="HhH2"/>
    <property type="match status" value="1"/>
</dbReference>
<evidence type="ECO:0000313" key="14">
    <source>
        <dbReference type="EMBL" id="CAD7411961.1"/>
    </source>
</evidence>
<evidence type="ECO:0000256" key="11">
    <source>
        <dbReference type="SAM" id="MobiDB-lite"/>
    </source>
</evidence>
<dbReference type="GO" id="GO:0006281">
    <property type="term" value="P:DNA repair"/>
    <property type="evidence" value="ECO:0007669"/>
    <property type="project" value="UniProtKB-KW"/>
</dbReference>
<feature type="domain" description="XPG-I" evidence="12">
    <location>
        <begin position="127"/>
        <end position="186"/>
    </location>
</feature>
<dbReference type="Pfam" id="PF00752">
    <property type="entry name" value="XPG_N"/>
    <property type="match status" value="1"/>
</dbReference>
<evidence type="ECO:0000259" key="12">
    <source>
        <dbReference type="SMART" id="SM00484"/>
    </source>
</evidence>
<dbReference type="PANTHER" id="PTHR11081:SF70">
    <property type="entry name" value="FLAP ENDONUCLEASE GEN HOMOLOG 1"/>
    <property type="match status" value="1"/>
</dbReference>
<dbReference type="AlphaFoldDB" id="A0A7R9H7F7"/>
<evidence type="ECO:0000256" key="6">
    <source>
        <dbReference type="ARBA" id="ARBA00022801"/>
    </source>
</evidence>
<feature type="region of interest" description="Disordered" evidence="11">
    <location>
        <begin position="811"/>
        <end position="879"/>
    </location>
</feature>
<proteinExistence type="inferred from homology"/>
<dbReference type="SMART" id="SM00485">
    <property type="entry name" value="XPGN"/>
    <property type="match status" value="1"/>
</dbReference>
<keyword evidence="6" id="KW-0378">Hydrolase</keyword>
<dbReference type="SMART" id="SM00484">
    <property type="entry name" value="XPGI"/>
    <property type="match status" value="1"/>
</dbReference>
<evidence type="ECO:0000256" key="8">
    <source>
        <dbReference type="ARBA" id="ARBA00023204"/>
    </source>
</evidence>
<dbReference type="InterPro" id="IPR041012">
    <property type="entry name" value="GEN_chromo"/>
</dbReference>
<dbReference type="GO" id="GO:0000400">
    <property type="term" value="F:four-way junction DNA binding"/>
    <property type="evidence" value="ECO:0007669"/>
    <property type="project" value="TreeGrafter"/>
</dbReference>
<accession>A0A7R9H7F7</accession>
<keyword evidence="3" id="KW-0479">Metal-binding</keyword>
<name>A0A7R9H7F7_TIMPO</name>
<gene>
    <name evidence="14" type="ORF">TPSB3V08_LOCUS8161</name>
</gene>
<dbReference type="GO" id="GO:0046872">
    <property type="term" value="F:metal ion binding"/>
    <property type="evidence" value="ECO:0007669"/>
    <property type="project" value="UniProtKB-KW"/>
</dbReference>
<evidence type="ECO:0000256" key="2">
    <source>
        <dbReference type="ARBA" id="ARBA00022722"/>
    </source>
</evidence>
<dbReference type="EMBL" id="OD005703">
    <property type="protein sequence ID" value="CAD7411961.1"/>
    <property type="molecule type" value="Genomic_DNA"/>
</dbReference>
<dbReference type="InterPro" id="IPR006085">
    <property type="entry name" value="XPG_DNA_repair_N"/>
</dbReference>
<sequence length="955" mass="106214">MGVKDLWSILAPVCDRKPLWELQDKAVAIDLSCWVCDSQNVDHHNVQPRMYLRNLFFRTSCLLLLGVKPLFVLEGIAPALKHDTMARRNRRQHAKNPSQPVAATKSGKGGGRGHFRSVLKQCEELLSIMGVSCVQGEGEAEATCARLNIEGTVYRNFTISHQGSGSVSAFSVDVYKMSEIEERLSLSRKKLIALSMLCGCDYNEKGVVGVGKETAMKFIESLDDDQVLDRLKRWRSDPYFTSLEFQLEAMSRKDLCERCGHTGRRAFHEKKGCGPCGQSLGCLEDKAGLRGMTLEDRKVVSLELGIRKKALQDPKFPSQDMMDEFLRTRDMPQVDMTWRQPRILDFIVRPGIAPRLGLNYLLFIERERRAEITGSVSSLLGRYSARLLSWPEDYALHKFLPLLTRWHLLHAAKTSDPRRLVSASSIVRKRVQRGVACLEVVWEDVGGWLSDVAVERKGDEAVLVTVEPRELLARAYPCLIEDFEREKQAKTKKGKSRIKHSKKNTGKENDTSAKDSCGCKGNDGGGVPKHQKHLCRYLKPAPVDSDANNIHDLLENLCIEDQNLPKVKPLSTQLDNPNKQKVKRIGQKNETKVQFKTLLGKINMNLVIKEVVCSTQTPASVNSIDKYCLKGRETQPVGKNAHIRNKGNVYKCSPRSGQSCINKDKENVDPDFNEDSMVDDCCECCDDDIMDLTSIVESIVGVTSHDDTSALGDVRAAIPAHVDVPKASSTFTYVLSTNGDKHKNSSEISVCSSFVSPSSDGKPSSSSGFFSREEEDSSDEEFRYVPLYERVLALQKKEMLGGALPSHQVLDQGSSHTSLGNDLSTSTLTSIETNRHGDTQNNNITFYRRLDDSTQNQDRGSESNHFSFQSSASRETQGSLPENIASMSSKHFFARSSNLGVLQTPECAGYAGNINFSLGESSLLKTPECAGYPENINFSLGESSLLKTLDQSCLE</sequence>
<dbReference type="CDD" id="cd09869">
    <property type="entry name" value="PIN_GEN1"/>
    <property type="match status" value="1"/>
</dbReference>
<dbReference type="Pfam" id="PF18704">
    <property type="entry name" value="Chromo_2"/>
    <property type="match status" value="1"/>
</dbReference>
<feature type="compositionally biased region" description="Low complexity" evidence="11">
    <location>
        <begin position="753"/>
        <end position="770"/>
    </location>
</feature>
<dbReference type="Gene3D" id="1.10.150.20">
    <property type="entry name" value="5' to 3' exonuclease, C-terminal subdomain"/>
    <property type="match status" value="1"/>
</dbReference>
<keyword evidence="7" id="KW-0460">Magnesium</keyword>
<feature type="region of interest" description="Disordered" evidence="11">
    <location>
        <begin position="753"/>
        <end position="775"/>
    </location>
</feature>
<dbReference type="Gene3D" id="3.40.50.1010">
    <property type="entry name" value="5'-nuclease"/>
    <property type="match status" value="1"/>
</dbReference>
<dbReference type="InterPro" id="IPR006086">
    <property type="entry name" value="XPG-I_dom"/>
</dbReference>
<evidence type="ECO:0008006" key="15">
    <source>
        <dbReference type="Google" id="ProtNLM"/>
    </source>
</evidence>
<evidence type="ECO:0000256" key="3">
    <source>
        <dbReference type="ARBA" id="ARBA00022723"/>
    </source>
</evidence>
<dbReference type="PRINTS" id="PR00853">
    <property type="entry name" value="XPGRADSUPER"/>
</dbReference>
<dbReference type="GO" id="GO:0017108">
    <property type="term" value="F:5'-flap endonuclease activity"/>
    <property type="evidence" value="ECO:0007669"/>
    <property type="project" value="TreeGrafter"/>
</dbReference>
<evidence type="ECO:0000256" key="9">
    <source>
        <dbReference type="ARBA" id="ARBA00023242"/>
    </source>
</evidence>
<evidence type="ECO:0000256" key="4">
    <source>
        <dbReference type="ARBA" id="ARBA00022759"/>
    </source>
</evidence>
<dbReference type="InterPro" id="IPR029060">
    <property type="entry name" value="PIN-like_dom_sf"/>
</dbReference>
<keyword evidence="9" id="KW-0539">Nucleus</keyword>
<dbReference type="FunFam" id="1.10.150.20:FF:000030">
    <property type="entry name" value="Flap endonuclease GEN-like 1"/>
    <property type="match status" value="1"/>
</dbReference>
<dbReference type="InterPro" id="IPR036279">
    <property type="entry name" value="5-3_exonuclease_C_sf"/>
</dbReference>